<protein>
    <submittedName>
        <fullName evidence="2">Uncharacterized protein</fullName>
    </submittedName>
</protein>
<evidence type="ECO:0000313" key="3">
    <source>
        <dbReference type="Proteomes" id="UP000579531"/>
    </source>
</evidence>
<sequence>MINTTTLSAATPPGTAGADDVVVTNPTGSATAVGAFPYVAGPGT</sequence>
<dbReference type="Proteomes" id="UP000579531">
    <property type="component" value="Unassembled WGS sequence"/>
</dbReference>
<evidence type="ECO:0000313" key="2">
    <source>
        <dbReference type="EMBL" id="MBB5813927.1"/>
    </source>
</evidence>
<reference evidence="2 3" key="1">
    <citation type="submission" date="2020-08" db="EMBL/GenBank/DDBJ databases">
        <title>Sequencing the genomes of 1000 actinobacteria strains.</title>
        <authorList>
            <person name="Klenk H.-P."/>
        </authorList>
    </citation>
    <scope>NUCLEOTIDE SEQUENCE [LARGE SCALE GENOMIC DNA]</scope>
    <source>
        <strain evidence="2 3">DSM 40129</strain>
    </source>
</reference>
<evidence type="ECO:0000256" key="1">
    <source>
        <dbReference type="SAM" id="MobiDB-lite"/>
    </source>
</evidence>
<keyword evidence="3" id="KW-1185">Reference proteome</keyword>
<name>A0AA89TJD2_STRCU</name>
<gene>
    <name evidence="2" type="ORF">HNR72_004955</name>
</gene>
<dbReference type="AlphaFoldDB" id="A0AA89TJD2"/>
<dbReference type="EMBL" id="JACHLX010000001">
    <property type="protein sequence ID" value="MBB5813927.1"/>
    <property type="molecule type" value="Genomic_DNA"/>
</dbReference>
<accession>A0AA89TJD2</accession>
<comment type="caution">
    <text evidence="2">The sequence shown here is derived from an EMBL/GenBank/DDBJ whole genome shotgun (WGS) entry which is preliminary data.</text>
</comment>
<organism evidence="2 3">
    <name type="scientific">Streptomyces collinus</name>
    <dbReference type="NCBI Taxonomy" id="42684"/>
    <lineage>
        <taxon>Bacteria</taxon>
        <taxon>Bacillati</taxon>
        <taxon>Actinomycetota</taxon>
        <taxon>Actinomycetes</taxon>
        <taxon>Kitasatosporales</taxon>
        <taxon>Streptomycetaceae</taxon>
        <taxon>Streptomyces</taxon>
    </lineage>
</organism>
<feature type="region of interest" description="Disordered" evidence="1">
    <location>
        <begin position="1"/>
        <end position="20"/>
    </location>
</feature>
<proteinExistence type="predicted"/>